<reference evidence="2" key="1">
    <citation type="journal article" date="2022" name="Int. J. Mol. Sci.">
        <title>Draft Genome of Tanacetum Coccineum: Genomic Comparison of Closely Related Tanacetum-Family Plants.</title>
        <authorList>
            <person name="Yamashiro T."/>
            <person name="Shiraishi A."/>
            <person name="Nakayama K."/>
            <person name="Satake H."/>
        </authorList>
    </citation>
    <scope>NUCLEOTIDE SEQUENCE</scope>
</reference>
<dbReference type="EMBL" id="BQNB010014573">
    <property type="protein sequence ID" value="GJT29822.1"/>
    <property type="molecule type" value="Genomic_DNA"/>
</dbReference>
<sequence>MVGARRIQINTSWVEIVDKFFYKYYPLSRASKSNDANVRECHLRFMNWLTLKFKNHWKLSSATKNALWNFWEKGYDNDKLDYDEESSDDECNNGDHRPFFDHHQNDNNKGDKNNQKERSDHSNRPENFVQNDAPQSSNNKPNEGMCRMDKFEVIKYSVGDNEEFLGVRALEHNSWAQNVNGVSSIYLDIFRKKDEGHINTLVAQTLKMENHSSKPPGKFPRSNSFPILFNFWSLQETVLIWTFWINVSLCQSIALDLPVGRGGVGEFSGRTDLVMAWVGVCGSGGRGLGERLKTSPQERKPARGAVTKVTRRRKKEKKQGRKRVGRDKRKKKKQQSRSQEVLVEGNLRNIRHSKRAERDSEEREQTKGRKKKQYARA</sequence>
<feature type="region of interest" description="Disordered" evidence="1">
    <location>
        <begin position="288"/>
        <end position="377"/>
    </location>
</feature>
<proteinExistence type="predicted"/>
<feature type="compositionally biased region" description="Basic and acidic residues" evidence="1">
    <location>
        <begin position="93"/>
        <end position="124"/>
    </location>
</feature>
<gene>
    <name evidence="2" type="ORF">Tco_0910097</name>
</gene>
<comment type="caution">
    <text evidence="2">The sequence shown here is derived from an EMBL/GenBank/DDBJ whole genome shotgun (WGS) entry which is preliminary data.</text>
</comment>
<feature type="compositionally biased region" description="Basic residues" evidence="1">
    <location>
        <begin position="309"/>
        <end position="335"/>
    </location>
</feature>
<dbReference type="Proteomes" id="UP001151760">
    <property type="component" value="Unassembled WGS sequence"/>
</dbReference>
<feature type="region of interest" description="Disordered" evidence="1">
    <location>
        <begin position="83"/>
        <end position="144"/>
    </location>
</feature>
<name>A0ABQ5CUN7_9ASTR</name>
<feature type="compositionally biased region" description="Basic and acidic residues" evidence="1">
    <location>
        <begin position="288"/>
        <end position="301"/>
    </location>
</feature>
<evidence type="ECO:0000313" key="3">
    <source>
        <dbReference type="Proteomes" id="UP001151760"/>
    </source>
</evidence>
<organism evidence="2 3">
    <name type="scientific">Tanacetum coccineum</name>
    <dbReference type="NCBI Taxonomy" id="301880"/>
    <lineage>
        <taxon>Eukaryota</taxon>
        <taxon>Viridiplantae</taxon>
        <taxon>Streptophyta</taxon>
        <taxon>Embryophyta</taxon>
        <taxon>Tracheophyta</taxon>
        <taxon>Spermatophyta</taxon>
        <taxon>Magnoliopsida</taxon>
        <taxon>eudicotyledons</taxon>
        <taxon>Gunneridae</taxon>
        <taxon>Pentapetalae</taxon>
        <taxon>asterids</taxon>
        <taxon>campanulids</taxon>
        <taxon>Asterales</taxon>
        <taxon>Asteraceae</taxon>
        <taxon>Asteroideae</taxon>
        <taxon>Anthemideae</taxon>
        <taxon>Anthemidinae</taxon>
        <taxon>Tanacetum</taxon>
    </lineage>
</organism>
<evidence type="ECO:0000313" key="2">
    <source>
        <dbReference type="EMBL" id="GJT29822.1"/>
    </source>
</evidence>
<evidence type="ECO:0000256" key="1">
    <source>
        <dbReference type="SAM" id="MobiDB-lite"/>
    </source>
</evidence>
<keyword evidence="3" id="KW-1185">Reference proteome</keyword>
<feature type="compositionally biased region" description="Basic residues" evidence="1">
    <location>
        <begin position="368"/>
        <end position="377"/>
    </location>
</feature>
<accession>A0ABQ5CUN7</accession>
<feature type="compositionally biased region" description="Acidic residues" evidence="1">
    <location>
        <begin position="83"/>
        <end position="92"/>
    </location>
</feature>
<reference evidence="2" key="2">
    <citation type="submission" date="2022-01" db="EMBL/GenBank/DDBJ databases">
        <authorList>
            <person name="Yamashiro T."/>
            <person name="Shiraishi A."/>
            <person name="Satake H."/>
            <person name="Nakayama K."/>
        </authorList>
    </citation>
    <scope>NUCLEOTIDE SEQUENCE</scope>
</reference>
<feature type="compositionally biased region" description="Polar residues" evidence="1">
    <location>
        <begin position="128"/>
        <end position="141"/>
    </location>
</feature>
<protein>
    <submittedName>
        <fullName evidence="2">Uncharacterized protein</fullName>
    </submittedName>
</protein>
<feature type="compositionally biased region" description="Basic and acidic residues" evidence="1">
    <location>
        <begin position="356"/>
        <end position="367"/>
    </location>
</feature>